<name>A0ABS8TJ14_DATST</name>
<proteinExistence type="predicted"/>
<dbReference type="Proteomes" id="UP000823775">
    <property type="component" value="Unassembled WGS sequence"/>
</dbReference>
<evidence type="ECO:0000256" key="1">
    <source>
        <dbReference type="SAM" id="MobiDB-lite"/>
    </source>
</evidence>
<evidence type="ECO:0000313" key="3">
    <source>
        <dbReference type="Proteomes" id="UP000823775"/>
    </source>
</evidence>
<sequence>QSPHSLQWTRYGNQRLIMARPGILLIPTVVELLPLWWSRCSDAILTSSSVDGLRFQNRRDQGKRWRRSIKDAAEDKKLILYSTKRPHPPQKLTENQGIKRGILRL</sequence>
<accession>A0ABS8TJ14</accession>
<evidence type="ECO:0000313" key="2">
    <source>
        <dbReference type="EMBL" id="MCD7470953.1"/>
    </source>
</evidence>
<feature type="region of interest" description="Disordered" evidence="1">
    <location>
        <begin position="85"/>
        <end position="105"/>
    </location>
</feature>
<gene>
    <name evidence="2" type="ORF">HAX54_011197</name>
</gene>
<keyword evidence="3" id="KW-1185">Reference proteome</keyword>
<protein>
    <submittedName>
        <fullName evidence="2">Uncharacterized protein</fullName>
    </submittedName>
</protein>
<dbReference type="EMBL" id="JACEIK010001633">
    <property type="protein sequence ID" value="MCD7470953.1"/>
    <property type="molecule type" value="Genomic_DNA"/>
</dbReference>
<feature type="non-terminal residue" evidence="2">
    <location>
        <position position="1"/>
    </location>
</feature>
<reference evidence="2 3" key="1">
    <citation type="journal article" date="2021" name="BMC Genomics">
        <title>Datura genome reveals duplications of psychoactive alkaloid biosynthetic genes and high mutation rate following tissue culture.</title>
        <authorList>
            <person name="Rajewski A."/>
            <person name="Carter-House D."/>
            <person name="Stajich J."/>
            <person name="Litt A."/>
        </authorList>
    </citation>
    <scope>NUCLEOTIDE SEQUENCE [LARGE SCALE GENOMIC DNA]</scope>
    <source>
        <strain evidence="2">AR-01</strain>
    </source>
</reference>
<comment type="caution">
    <text evidence="2">The sequence shown here is derived from an EMBL/GenBank/DDBJ whole genome shotgun (WGS) entry which is preliminary data.</text>
</comment>
<organism evidence="2 3">
    <name type="scientific">Datura stramonium</name>
    <name type="common">Jimsonweed</name>
    <name type="synonym">Common thornapple</name>
    <dbReference type="NCBI Taxonomy" id="4076"/>
    <lineage>
        <taxon>Eukaryota</taxon>
        <taxon>Viridiplantae</taxon>
        <taxon>Streptophyta</taxon>
        <taxon>Embryophyta</taxon>
        <taxon>Tracheophyta</taxon>
        <taxon>Spermatophyta</taxon>
        <taxon>Magnoliopsida</taxon>
        <taxon>eudicotyledons</taxon>
        <taxon>Gunneridae</taxon>
        <taxon>Pentapetalae</taxon>
        <taxon>asterids</taxon>
        <taxon>lamiids</taxon>
        <taxon>Solanales</taxon>
        <taxon>Solanaceae</taxon>
        <taxon>Solanoideae</taxon>
        <taxon>Datureae</taxon>
        <taxon>Datura</taxon>
    </lineage>
</organism>